<evidence type="ECO:0000313" key="5">
    <source>
        <dbReference type="Proteomes" id="UP000845014"/>
    </source>
</evidence>
<organism evidence="2 5">
    <name type="scientific">Listeria monocytogenes</name>
    <dbReference type="NCBI Taxonomy" id="1639"/>
    <lineage>
        <taxon>Bacteria</taxon>
        <taxon>Bacillati</taxon>
        <taxon>Bacillota</taxon>
        <taxon>Bacilli</taxon>
        <taxon>Bacillales</taxon>
        <taxon>Listeriaceae</taxon>
        <taxon>Listeria</taxon>
    </lineage>
</organism>
<dbReference type="AlphaFoldDB" id="A0A9Q4AEY9"/>
<reference evidence="2" key="3">
    <citation type="submission" date="2020-01" db="EMBL/GenBank/DDBJ databases">
        <authorList>
            <consortium name="NCBI Pathogen Detection Project"/>
        </authorList>
    </citation>
    <scope>NUCLEOTIDE SEQUENCE</scope>
    <source>
        <strain evidence="2">CFIAFB20160079</strain>
    </source>
</reference>
<sequence>MKTTDEYIAKLGKLIRDFENQEELVREISRHSDFNTYRSTLTELRKGFRENTIINLYTCWESYIKKVFFEIIFFHQDILNNGTFFKKIVEKVVKKNHLASSFYDLDSSKMHLSKNVITHSNNMNISVLFEMISEFDFSKEDFYKYVELGIRAEDYPNVILLDEIRESCPQFEIDKNDNLEVPRGSNEILKFYIEQIYMLVKFRNRLAHLDEVSTIWSMEQIQAMSKIVKSLMMTIDEYLVGQVLKKYVESSTNSFSFKEVSVTNAFPAIKVLEIDPESTQRGRKIDTLYFFAKDRKNNIYRNIKVEKMRNQKGNKCLNIPKIGKCSIEISCIDLWTLKNTKEKVFIYEQVENKAPLVLNVEVTDFY</sequence>
<dbReference type="RefSeq" id="WP_061112773.1">
    <property type="nucleotide sequence ID" value="NZ_BAAFVE010000012.1"/>
</dbReference>
<reference evidence="2 5" key="1">
    <citation type="journal article" date="2018" name="Genome Biol.">
        <title>SKESA: strategic k-mer extension for scrupulous assemblies.</title>
        <authorList>
            <person name="Souvorov A."/>
            <person name="Agarwala R."/>
            <person name="Lipman D.J."/>
        </authorList>
    </citation>
    <scope>NUCLEOTIDE SEQUENCE [LARGE SCALE GENOMIC DNA]</scope>
    <source>
        <strain evidence="2 5">CFIAFB20160079</strain>
    </source>
</reference>
<dbReference type="EMBL" id="DAAHUJ010000002">
    <property type="protein sequence ID" value="HAB7363404.1"/>
    <property type="molecule type" value="Genomic_DNA"/>
</dbReference>
<evidence type="ECO:0000259" key="1">
    <source>
        <dbReference type="Pfam" id="PF18735"/>
    </source>
</evidence>
<proteinExistence type="predicted"/>
<dbReference type="Proteomes" id="UP000845014">
    <property type="component" value="Unassembled WGS sequence"/>
</dbReference>
<evidence type="ECO:0000313" key="4">
    <source>
        <dbReference type="Proteomes" id="UP000269407"/>
    </source>
</evidence>
<reference evidence="3 4" key="2">
    <citation type="submission" date="2018-07" db="EMBL/GenBank/DDBJ databases">
        <authorList>
            <consortium name="GenomeTrakr: Next Generation Sequencing Network for Food Pathogen Tracability"/>
        </authorList>
    </citation>
    <scope>NUCLEOTIDE SEQUENCE [LARGE SCALE GENOMIC DNA]</scope>
    <source>
        <strain evidence="3 4">FDA00013213</strain>
    </source>
</reference>
<dbReference type="Pfam" id="PF18735">
    <property type="entry name" value="HEPN_RiboL-PSP"/>
    <property type="match status" value="1"/>
</dbReference>
<comment type="caution">
    <text evidence="2">The sequence shown here is derived from an EMBL/GenBank/DDBJ whole genome shotgun (WGS) entry which is preliminary data.</text>
</comment>
<feature type="domain" description="RiboL-PSP-HEPN" evidence="1">
    <location>
        <begin position="26"/>
        <end position="239"/>
    </location>
</feature>
<dbReference type="EMBL" id="RCRQ01000001">
    <property type="protein sequence ID" value="MCO37088.1"/>
    <property type="molecule type" value="Genomic_DNA"/>
</dbReference>
<dbReference type="InterPro" id="IPR041519">
    <property type="entry name" value="HEPN_RiboL-PSP"/>
</dbReference>
<gene>
    <name evidence="3" type="ORF">DOV25_01270</name>
    <name evidence="2" type="ORF">GYO01_04715</name>
</gene>
<dbReference type="Proteomes" id="UP000269407">
    <property type="component" value="Unassembled WGS sequence"/>
</dbReference>
<name>A0A9Q4AEY9_LISMN</name>
<evidence type="ECO:0000313" key="3">
    <source>
        <dbReference type="EMBL" id="MCO37088.1"/>
    </source>
</evidence>
<protein>
    <recommendedName>
        <fullName evidence="1">RiboL-PSP-HEPN domain-containing protein</fullName>
    </recommendedName>
</protein>
<evidence type="ECO:0000313" key="2">
    <source>
        <dbReference type="EMBL" id="HAB7363404.1"/>
    </source>
</evidence>
<accession>A0A9Q4AEY9</accession>